<gene>
    <name evidence="4" type="ORF">ORJ04_03200</name>
</gene>
<reference evidence="4 5" key="1">
    <citation type="submission" date="2022-11" db="EMBL/GenBank/DDBJ databases">
        <title>Viruses from the air-sea interface of a natural surface slick.</title>
        <authorList>
            <person name="Rahlff J."/>
            <person name="Holmfeldt K."/>
        </authorList>
    </citation>
    <scope>NUCLEOTIDE SEQUENCE [LARGE SCALE GENOMIC DNA]</scope>
    <source>
        <strain evidence="4 5">SMS4</strain>
    </source>
</reference>
<keyword evidence="5" id="KW-1185">Reference proteome</keyword>
<evidence type="ECO:0000259" key="3">
    <source>
        <dbReference type="Pfam" id="PF02563"/>
    </source>
</evidence>
<organism evidence="4 5">
    <name type="scientific">Rheinheimera baltica</name>
    <dbReference type="NCBI Taxonomy" id="67576"/>
    <lineage>
        <taxon>Bacteria</taxon>
        <taxon>Pseudomonadati</taxon>
        <taxon>Pseudomonadota</taxon>
        <taxon>Gammaproteobacteria</taxon>
        <taxon>Chromatiales</taxon>
        <taxon>Chromatiaceae</taxon>
        <taxon>Rheinheimera</taxon>
    </lineage>
</organism>
<sequence>MKKIVAFFYFFSCCVCAQSANLNDLASQAAQAKQSQTFSEPQQRTQWQVPGTIAPLFSDVSDQQLASKKPFGSELFEGGFRGARADGMNPDYRVMPGDQVTLRLWGAIDFSSVLPVDSQGNLFVPSLGPVKVVGLTARQLDGEIKRRVMQLYPDNVSVYTNLQGVQPVSVFVSGFVSKPGNYAGVPADSVLYFLDQAGGVDAQLGSFRRIRIIRDNKKIEDIDLYQFLLSGKSPSIQFENGDTIIVDRRGPVVYVSGEVGREHLFELDYDSLNGNDLMMLAQLNPGVSHALVRGFRSQQPYADYHELTSFGQLLLGDGDEVTFVADERFKTIVVQLEGSFNGRSHFVVPKDTHLLQLLDNVPVNARTSDIRSISIRRLSVAEKQKQSLAESLRRLEATYLGASSSTLEESAIRIREAELITKFVEKASQVEPTGRLVISFRDELHDLRLQDGDIITIPRVSDDVLVSGEVFASQSQVFVPGIKAIDYIKASGGFSQHADRDRILVVRQNGEIRDAEEVVIRPGDEILVLPKVETKNLQLATTISQILYQIAIAAKVALDL</sequence>
<name>A0ABT9HUZ8_9GAMM</name>
<evidence type="ECO:0000256" key="1">
    <source>
        <dbReference type="ARBA" id="ARBA00022729"/>
    </source>
</evidence>
<accession>A0ABT9HUZ8</accession>
<keyword evidence="1 2" id="KW-0732">Signal</keyword>
<dbReference type="PANTHER" id="PTHR33619:SF3">
    <property type="entry name" value="POLYSACCHARIDE EXPORT PROTEIN GFCE-RELATED"/>
    <property type="match status" value="1"/>
</dbReference>
<dbReference type="InterPro" id="IPR003715">
    <property type="entry name" value="Poly_export_N"/>
</dbReference>
<dbReference type="InterPro" id="IPR049712">
    <property type="entry name" value="Poly_export"/>
</dbReference>
<feature type="signal peptide" evidence="2">
    <location>
        <begin position="1"/>
        <end position="17"/>
    </location>
</feature>
<feature type="chain" id="PRO_5045959559" evidence="2">
    <location>
        <begin position="18"/>
        <end position="560"/>
    </location>
</feature>
<protein>
    <submittedName>
        <fullName evidence="4">Polysaccharide export protein</fullName>
    </submittedName>
</protein>
<dbReference type="Pfam" id="PF02563">
    <property type="entry name" value="Poly_export"/>
    <property type="match status" value="1"/>
</dbReference>
<comment type="caution">
    <text evidence="4">The sequence shown here is derived from an EMBL/GenBank/DDBJ whole genome shotgun (WGS) entry which is preliminary data.</text>
</comment>
<dbReference type="RefSeq" id="WP_305973759.1">
    <property type="nucleotide sequence ID" value="NZ_JAPJDZ010000004.1"/>
</dbReference>
<dbReference type="Proteomes" id="UP001231109">
    <property type="component" value="Unassembled WGS sequence"/>
</dbReference>
<evidence type="ECO:0000313" key="4">
    <source>
        <dbReference type="EMBL" id="MDP5134952.1"/>
    </source>
</evidence>
<dbReference type="Gene3D" id="3.10.560.10">
    <property type="entry name" value="Outer membrane lipoprotein wza domain like"/>
    <property type="match status" value="2"/>
</dbReference>
<dbReference type="PANTHER" id="PTHR33619">
    <property type="entry name" value="POLYSACCHARIDE EXPORT PROTEIN GFCE-RELATED"/>
    <property type="match status" value="1"/>
</dbReference>
<feature type="domain" description="Polysaccharide export protein N-terminal" evidence="3">
    <location>
        <begin position="89"/>
        <end position="161"/>
    </location>
</feature>
<dbReference type="Gene3D" id="3.30.1950.10">
    <property type="entry name" value="wza like domain"/>
    <property type="match status" value="1"/>
</dbReference>
<proteinExistence type="predicted"/>
<evidence type="ECO:0000256" key="2">
    <source>
        <dbReference type="SAM" id="SignalP"/>
    </source>
</evidence>
<dbReference type="EMBL" id="JAPJDZ010000004">
    <property type="protein sequence ID" value="MDP5134952.1"/>
    <property type="molecule type" value="Genomic_DNA"/>
</dbReference>
<evidence type="ECO:0000313" key="5">
    <source>
        <dbReference type="Proteomes" id="UP001231109"/>
    </source>
</evidence>